<dbReference type="OrthoDB" id="6052907at2"/>
<organism evidence="9 10">
    <name type="scientific">Izhakiella australiensis</name>
    <dbReference type="NCBI Taxonomy" id="1926881"/>
    <lineage>
        <taxon>Bacteria</taxon>
        <taxon>Pseudomonadati</taxon>
        <taxon>Pseudomonadota</taxon>
        <taxon>Gammaproteobacteria</taxon>
        <taxon>Enterobacterales</taxon>
        <taxon>Erwiniaceae</taxon>
        <taxon>Izhakiella</taxon>
    </lineage>
</organism>
<dbReference type="GO" id="GO:0004888">
    <property type="term" value="F:transmembrane signaling receptor activity"/>
    <property type="evidence" value="ECO:0007669"/>
    <property type="project" value="InterPro"/>
</dbReference>
<feature type="domain" description="Methyl-accepting transducer" evidence="7">
    <location>
        <begin position="267"/>
        <end position="496"/>
    </location>
</feature>
<dbReference type="InterPro" id="IPR004089">
    <property type="entry name" value="MCPsignal_dom"/>
</dbReference>
<evidence type="ECO:0000256" key="1">
    <source>
        <dbReference type="ARBA" id="ARBA00004370"/>
    </source>
</evidence>
<keyword evidence="3" id="KW-0145">Chemotaxis</keyword>
<dbReference type="CDD" id="cd11386">
    <property type="entry name" value="MCP_signal"/>
    <property type="match status" value="1"/>
</dbReference>
<comment type="subcellular location">
    <subcellularLocation>
        <location evidence="1">Membrane</location>
    </subcellularLocation>
</comment>
<dbReference type="RefSeq" id="WP_078002383.1">
    <property type="nucleotide sequence ID" value="NZ_MRUL01000004.1"/>
</dbReference>
<name>A0A1S8YNB9_9GAMM</name>
<dbReference type="SMART" id="SM00283">
    <property type="entry name" value="MA"/>
    <property type="match status" value="1"/>
</dbReference>
<reference evidence="9 10" key="1">
    <citation type="submission" date="2016-12" db="EMBL/GenBank/DDBJ databases">
        <title>Izhakiella australiana sp. nov. of genus Izhakiella isolated from Australian desert.</title>
        <authorList>
            <person name="Ji M."/>
        </authorList>
    </citation>
    <scope>NUCLEOTIDE SEQUENCE [LARGE SCALE GENOMIC DNA]</scope>
    <source>
        <strain evidence="9 10">D4N98</strain>
    </source>
</reference>
<gene>
    <name evidence="9" type="ORF">BTJ39_09210</name>
</gene>
<dbReference type="Gene3D" id="1.10.287.950">
    <property type="entry name" value="Methyl-accepting chemotaxis protein"/>
    <property type="match status" value="1"/>
</dbReference>
<evidence type="ECO:0000256" key="6">
    <source>
        <dbReference type="PROSITE-ProRule" id="PRU00284"/>
    </source>
</evidence>
<evidence type="ECO:0000259" key="8">
    <source>
        <dbReference type="PROSITE" id="PS50885"/>
    </source>
</evidence>
<dbReference type="GO" id="GO:0005886">
    <property type="term" value="C:plasma membrane"/>
    <property type="evidence" value="ECO:0007669"/>
    <property type="project" value="TreeGrafter"/>
</dbReference>
<dbReference type="Proteomes" id="UP000190667">
    <property type="component" value="Unassembled WGS sequence"/>
</dbReference>
<keyword evidence="4 6" id="KW-0807">Transducer</keyword>
<dbReference type="InterPro" id="IPR004090">
    <property type="entry name" value="Chemotax_Me-accpt_rcpt"/>
</dbReference>
<dbReference type="InterPro" id="IPR024478">
    <property type="entry name" value="HlyB_4HB_MCP"/>
</dbReference>
<accession>A0A1S8YNB9</accession>
<feature type="domain" description="HAMP" evidence="8">
    <location>
        <begin position="210"/>
        <end position="262"/>
    </location>
</feature>
<dbReference type="GO" id="GO:0006935">
    <property type="term" value="P:chemotaxis"/>
    <property type="evidence" value="ECO:0007669"/>
    <property type="project" value="UniProtKB-KW"/>
</dbReference>
<evidence type="ECO:0000256" key="3">
    <source>
        <dbReference type="ARBA" id="ARBA00022500"/>
    </source>
</evidence>
<sequence length="534" mass="57663">MTLTIRTRLIAIVGLLCLLLTITAIWGIFGLREANLRADAVYRNELLPLQSTSRLYRQVQQQSATLFETLRYWTDSDEVNKRLAQIHQYTENIQRERAAYGRLPMVPGAAEISRQFLSELDGWQSSLNEAGEQLRGGNPSAALVIIETRLSPGSQRLQSGIDRLDSLMRQHAESNYAQSVDSYQLARNCLIAMLAGGLAVSLIAGWMLVRSISRSVERARQLASAIANGHIGHGLNHFSHDEMGQLMRALADMDNHLSGIVRDVSESAVALDDAARQMATGNDDLAERTHSQSSALEQTAASMEQMTATVKHNADNAAEADELAKTVRTQAERGSEVLNSAVQAMREIESSSKKIADINHVIDEIAFQTNLLALNAAVEAARAGEQGRGFAVVASEVRQLAQRSAKAAQEIKTLISASVSKVDAGSNLVLRSGEMLGEINLGVERVVSIIGEIAVASRQQSSGIGQVNIAITQMDTNTQQNATLVQQATSASQTVSQHAGLLVHKMAFFQLNEAAAPEANNRDSALPAAQPATV</sequence>
<dbReference type="AlphaFoldDB" id="A0A1S8YNB9"/>
<dbReference type="PROSITE" id="PS50111">
    <property type="entry name" value="CHEMOTAXIS_TRANSDUC_2"/>
    <property type="match status" value="1"/>
</dbReference>
<dbReference type="PRINTS" id="PR00260">
    <property type="entry name" value="CHEMTRNSDUCR"/>
</dbReference>
<protein>
    <submittedName>
        <fullName evidence="9">Chemotaxis protein</fullName>
    </submittedName>
</protein>
<dbReference type="PANTHER" id="PTHR43531:SF14">
    <property type="entry name" value="METHYL-ACCEPTING CHEMOTAXIS PROTEIN I-RELATED"/>
    <property type="match status" value="1"/>
</dbReference>
<dbReference type="FunFam" id="1.10.287.950:FF:000001">
    <property type="entry name" value="Methyl-accepting chemotaxis sensory transducer"/>
    <property type="match status" value="1"/>
</dbReference>
<dbReference type="PROSITE" id="PS50885">
    <property type="entry name" value="HAMP"/>
    <property type="match status" value="1"/>
</dbReference>
<evidence type="ECO:0000256" key="4">
    <source>
        <dbReference type="ARBA" id="ARBA00023224"/>
    </source>
</evidence>
<comment type="caution">
    <text evidence="9">The sequence shown here is derived from an EMBL/GenBank/DDBJ whole genome shotgun (WGS) entry which is preliminary data.</text>
</comment>
<dbReference type="STRING" id="1926881.BTJ39_09210"/>
<dbReference type="InterPro" id="IPR051310">
    <property type="entry name" value="MCP_chemotaxis"/>
</dbReference>
<dbReference type="EMBL" id="MRUL01000004">
    <property type="protein sequence ID" value="OON40570.1"/>
    <property type="molecule type" value="Genomic_DNA"/>
</dbReference>
<dbReference type="InterPro" id="IPR003660">
    <property type="entry name" value="HAMP_dom"/>
</dbReference>
<keyword evidence="10" id="KW-1185">Reference proteome</keyword>
<evidence type="ECO:0000256" key="2">
    <source>
        <dbReference type="ARBA" id="ARBA00022481"/>
    </source>
</evidence>
<dbReference type="Pfam" id="PF12729">
    <property type="entry name" value="4HB_MCP_1"/>
    <property type="match status" value="1"/>
</dbReference>
<dbReference type="SUPFAM" id="SSF58104">
    <property type="entry name" value="Methyl-accepting chemotaxis protein (MCP) signaling domain"/>
    <property type="match status" value="1"/>
</dbReference>
<dbReference type="Pfam" id="PF00015">
    <property type="entry name" value="MCPsignal"/>
    <property type="match status" value="1"/>
</dbReference>
<evidence type="ECO:0000313" key="9">
    <source>
        <dbReference type="EMBL" id="OON40570.1"/>
    </source>
</evidence>
<dbReference type="GO" id="GO:0007165">
    <property type="term" value="P:signal transduction"/>
    <property type="evidence" value="ECO:0007669"/>
    <property type="project" value="UniProtKB-KW"/>
</dbReference>
<evidence type="ECO:0000259" key="7">
    <source>
        <dbReference type="PROSITE" id="PS50111"/>
    </source>
</evidence>
<evidence type="ECO:0000313" key="10">
    <source>
        <dbReference type="Proteomes" id="UP000190667"/>
    </source>
</evidence>
<proteinExistence type="inferred from homology"/>
<keyword evidence="2" id="KW-0488">Methylation</keyword>
<evidence type="ECO:0000256" key="5">
    <source>
        <dbReference type="ARBA" id="ARBA00029447"/>
    </source>
</evidence>
<dbReference type="PANTHER" id="PTHR43531">
    <property type="entry name" value="PROTEIN ICFG"/>
    <property type="match status" value="1"/>
</dbReference>
<comment type="similarity">
    <text evidence="5">Belongs to the methyl-accepting chemotaxis (MCP) protein family.</text>
</comment>